<evidence type="ECO:0000313" key="5">
    <source>
        <dbReference type="EMBL" id="BCD98206.1"/>
    </source>
</evidence>
<dbReference type="InterPro" id="IPR054215">
    <property type="entry name" value="DUF6923"/>
</dbReference>
<feature type="signal peptide" evidence="1">
    <location>
        <begin position="1"/>
        <end position="27"/>
    </location>
</feature>
<dbReference type="Pfam" id="PF21959">
    <property type="entry name" value="DUF6923"/>
    <property type="match status" value="1"/>
</dbReference>
<proteinExistence type="predicted"/>
<dbReference type="Pfam" id="PF20009">
    <property type="entry name" value="GEVED"/>
    <property type="match status" value="1"/>
</dbReference>
<dbReference type="Proteomes" id="UP001320119">
    <property type="component" value="Chromosome"/>
</dbReference>
<evidence type="ECO:0000259" key="4">
    <source>
        <dbReference type="Pfam" id="PF21959"/>
    </source>
</evidence>
<dbReference type="Pfam" id="PF16130">
    <property type="entry name" value="DUF4842"/>
    <property type="match status" value="1"/>
</dbReference>
<feature type="domain" description="DUF4842" evidence="2">
    <location>
        <begin position="482"/>
        <end position="696"/>
    </location>
</feature>
<evidence type="ECO:0000259" key="3">
    <source>
        <dbReference type="Pfam" id="PF20009"/>
    </source>
</evidence>
<reference evidence="5 6" key="1">
    <citation type="journal article" date="2022" name="IScience">
        <title>An ultrasensitive nanofiber-based assay for enzymatic hydrolysis and deep-sea microbial degradation of cellulose.</title>
        <authorList>
            <person name="Tsudome M."/>
            <person name="Tachioka M."/>
            <person name="Miyazaki M."/>
            <person name="Uchimura K."/>
            <person name="Tsuda M."/>
            <person name="Takaki Y."/>
            <person name="Deguchi S."/>
        </authorList>
    </citation>
    <scope>NUCLEOTIDE SEQUENCE [LARGE SCALE GENOMIC DNA]</scope>
    <source>
        <strain evidence="5 6">GE09</strain>
    </source>
</reference>
<dbReference type="InterPro" id="IPR045474">
    <property type="entry name" value="GEVED"/>
</dbReference>
<keyword evidence="6" id="KW-1185">Reference proteome</keyword>
<dbReference type="RefSeq" id="WP_236982405.1">
    <property type="nucleotide sequence ID" value="NZ_AP023086.1"/>
</dbReference>
<dbReference type="KEGG" id="marq:MARGE09_P2407"/>
<keyword evidence="1" id="KW-0732">Signal</keyword>
<feature type="domain" description="GEVED" evidence="3">
    <location>
        <begin position="353"/>
        <end position="428"/>
    </location>
</feature>
<dbReference type="SUPFAM" id="SSF101908">
    <property type="entry name" value="Putative isomerase YbhE"/>
    <property type="match status" value="1"/>
</dbReference>
<evidence type="ECO:0000259" key="2">
    <source>
        <dbReference type="Pfam" id="PF16130"/>
    </source>
</evidence>
<organism evidence="5 6">
    <name type="scientific">Marinagarivorans cellulosilyticus</name>
    <dbReference type="NCBI Taxonomy" id="2721545"/>
    <lineage>
        <taxon>Bacteria</taxon>
        <taxon>Pseudomonadati</taxon>
        <taxon>Pseudomonadota</taxon>
        <taxon>Gammaproteobacteria</taxon>
        <taxon>Cellvibrionales</taxon>
        <taxon>Cellvibrionaceae</taxon>
        <taxon>Marinagarivorans</taxon>
    </lineage>
</organism>
<feature type="chain" id="PRO_5042886907" description="LruC domain-containing protein" evidence="1">
    <location>
        <begin position="28"/>
        <end position="709"/>
    </location>
</feature>
<dbReference type="InterPro" id="IPR032295">
    <property type="entry name" value="DUF4842"/>
</dbReference>
<dbReference type="NCBIfam" id="TIGR04456">
    <property type="entry name" value="LruC_dom"/>
    <property type="match status" value="1"/>
</dbReference>
<dbReference type="AlphaFoldDB" id="A0AAN2BKN7"/>
<dbReference type="InterPro" id="IPR031025">
    <property type="entry name" value="LruC_dom"/>
</dbReference>
<protein>
    <recommendedName>
        <fullName evidence="7">LruC domain-containing protein</fullName>
    </recommendedName>
</protein>
<evidence type="ECO:0008006" key="7">
    <source>
        <dbReference type="Google" id="ProtNLM"/>
    </source>
</evidence>
<name>A0AAN2BKN7_9GAMM</name>
<evidence type="ECO:0000256" key="1">
    <source>
        <dbReference type="SAM" id="SignalP"/>
    </source>
</evidence>
<evidence type="ECO:0000313" key="6">
    <source>
        <dbReference type="Proteomes" id="UP001320119"/>
    </source>
</evidence>
<sequence length="709" mass="77787">MFRNIAVSPLKSLTTLLCYGLASSAYAAPFSSCPSKAFLFQGNPVAAYGINLATGNYTILQSDAGVAGNINGLGFNDTDRYIYGYNTTLKQVMQIGSDFKARAINVNGLPSNTTFYVGDTYNHYYYLYRKGTGFYRIDLSPLDNDPNAILTAETITTSASITLTDFAFHPNNNHLYGVDNRTGILYEFDTNNGSAREMGDTGVTGTFGAAYFDVDGYLYLSRNSDGFIYRIDLASVEITEIIGPTATLFANGPYSSQNDGARCAQAPIIDEDEPATIDFGDAPASYGTLIQDNGARHALDDTTYLGFSAPAGKYNGPDNSSFEDLDDDGVGFVTAFETGLDSVVQVIASNNGYLNAWFDWNQDGDFDDEGEQIFTGQALNAGANTLVMRVPEGALAGQTWARFRFSQQETLAPSGGSTSGEVEDYTVNVASVGLSYKYYPSANGWTTLAYEDNWPQTADYDMNDVVVGLRYTEVINTATQTVERVDIRGKLLAMGGSYHSGFAIRLPGIAAQAINQQTLQLRYNDVLAPSPLEAGREEAIFIISEHLNETIKPVCGFYRTQENCDQDITFNFDLSIPLNGEIAASAMPAQPYDPFIFATPHYYHGSAFATAPGRAYEIHLPDQAPTEAFDPAFWGLQEDTSNPQEQRYYRTANNLPWAMEVSSSWQWPKERTDLLQAYPNFADFVLSQGAEHKNWHTLQNGQAQHIFMP</sequence>
<gene>
    <name evidence="5" type="ORF">MARGE09_P2407</name>
</gene>
<accession>A0AAN2BKN7</accession>
<feature type="domain" description="DUF6923" evidence="4">
    <location>
        <begin position="42"/>
        <end position="264"/>
    </location>
</feature>
<dbReference type="EMBL" id="AP023086">
    <property type="protein sequence ID" value="BCD98206.1"/>
    <property type="molecule type" value="Genomic_DNA"/>
</dbReference>